<dbReference type="Proteomes" id="UP000326554">
    <property type="component" value="Unassembled WGS sequence"/>
</dbReference>
<comment type="caution">
    <text evidence="2">The sequence shown here is derived from an EMBL/GenBank/DDBJ whole genome shotgun (WGS) entry which is preliminary data.</text>
</comment>
<dbReference type="AlphaFoldDB" id="A0A5J5GL45"/>
<feature type="domain" description="DUF4440" evidence="1">
    <location>
        <begin position="2"/>
        <end position="101"/>
    </location>
</feature>
<accession>A0A5J5GL45</accession>
<reference evidence="2 3" key="1">
    <citation type="submission" date="2019-09" db="EMBL/GenBank/DDBJ databases">
        <authorList>
            <person name="Park J.-S."/>
            <person name="Choi H.-J."/>
        </authorList>
    </citation>
    <scope>NUCLEOTIDE SEQUENCE [LARGE SCALE GENOMIC DNA]</scope>
    <source>
        <strain evidence="2 3">176SS1-4</strain>
    </source>
</reference>
<dbReference type="NCBIfam" id="TIGR02246">
    <property type="entry name" value="SgcJ/EcaC family oxidoreductase"/>
    <property type="match status" value="1"/>
</dbReference>
<dbReference type="InterPro" id="IPR032710">
    <property type="entry name" value="NTF2-like_dom_sf"/>
</dbReference>
<sequence length="130" mass="13830">MARDAAALAALFAEDADFVNVVGLWWEDRPAIGAAHHRGLTTFFAESRLALGRVKVRHLGETAVVHARLRLSGQTAPDGSVAEGRSTILVFVMAKQAKGWHCVAAQNTDIVPGAETHLAGGGRLSTARYD</sequence>
<dbReference type="SUPFAM" id="SSF54427">
    <property type="entry name" value="NTF2-like"/>
    <property type="match status" value="1"/>
</dbReference>
<dbReference type="InterPro" id="IPR027843">
    <property type="entry name" value="DUF4440"/>
</dbReference>
<evidence type="ECO:0000313" key="2">
    <source>
        <dbReference type="EMBL" id="KAA9008348.1"/>
    </source>
</evidence>
<dbReference type="InterPro" id="IPR011944">
    <property type="entry name" value="Steroid_delta5-4_isomerase"/>
</dbReference>
<dbReference type="Gene3D" id="3.10.450.50">
    <property type="match status" value="1"/>
</dbReference>
<gene>
    <name evidence="2" type="ORF">F3S47_10385</name>
</gene>
<evidence type="ECO:0000313" key="3">
    <source>
        <dbReference type="Proteomes" id="UP000326554"/>
    </source>
</evidence>
<evidence type="ECO:0000259" key="1">
    <source>
        <dbReference type="Pfam" id="PF14534"/>
    </source>
</evidence>
<organism evidence="2 3">
    <name type="scientific">Histidinibacterium aquaticum</name>
    <dbReference type="NCBI Taxonomy" id="2613962"/>
    <lineage>
        <taxon>Bacteria</taxon>
        <taxon>Pseudomonadati</taxon>
        <taxon>Pseudomonadota</taxon>
        <taxon>Alphaproteobacteria</taxon>
        <taxon>Rhodobacterales</taxon>
        <taxon>Paracoccaceae</taxon>
        <taxon>Histidinibacterium</taxon>
    </lineage>
</organism>
<dbReference type="EMBL" id="VYQE01000003">
    <property type="protein sequence ID" value="KAA9008348.1"/>
    <property type="molecule type" value="Genomic_DNA"/>
</dbReference>
<protein>
    <submittedName>
        <fullName evidence="2">SgcJ/EcaC family oxidoreductase</fullName>
    </submittedName>
</protein>
<keyword evidence="3" id="KW-1185">Reference proteome</keyword>
<proteinExistence type="predicted"/>
<name>A0A5J5GL45_9RHOB</name>
<dbReference type="Pfam" id="PF14534">
    <property type="entry name" value="DUF4440"/>
    <property type="match status" value="1"/>
</dbReference>